<dbReference type="Proteomes" id="UP000053475">
    <property type="component" value="Unassembled WGS sequence"/>
</dbReference>
<evidence type="ECO:0000313" key="5">
    <source>
        <dbReference type="EMBL" id="KIA75517.1"/>
    </source>
</evidence>
<keyword evidence="1" id="KW-0677">Repeat</keyword>
<sequence length="1716" mass="192354">MGRRNLPGVPVKHSELVQYLQSQSNKPIRELLKPYNDFDAVLRQIFAQEPDHPAIADGLVNVVPVYDGTGDGTTNLRIRARDLATESDDAKSKYIMPLADKDRRPNGSPAVVQSLKEFQTNFNIFSEGSLASLNWDNVLAVGSSVATALLPLPVEFAQADSKRKIRQFYHEQFAPASDVDLFLYGLNYDQAIEKIKHIERCINDSVLTETTTVRTKHAITIVSQYPTRHVQIVLRLYKSPAEILTGLDVDCSAVAYNGRQVYFTPRALGAYITQVNNIDLSRRSPSYESRLSKYSRRGFEVFWPDLDRSRVDPTIFERNLKRIVGLARLLVLEKLPLLSDRETYQEQRRSERGRPALKGSRQYNLPGNLKDEWDDEIPDWMEEDQVSNYHTIKIPYGKKYYARKIERILFTKDLLLNAEWNRPADRMVSLHRHPAFFGGVDDVLHDCCGYCPVPSTDEEKEVADEERKTFITGEVTFLTDNPGRQEIGSFNPITEGDWAEMAYLGNSQGLSQAIVDQDLDAVRQWVAKGVDVNRRDHTGRTPLHLAAMGSMPEILQYLIESGARITWRLADGRSALHLAAARGNVEMIRSLMRKSEQNEQEEARRQTQQTESKNGDSETEPGTEEDLEIVSSRSDDSSTYHMSYTTGSFVKVNPEQPNDEELFAADSDLSGPDIYDINAVEWDLNASPLHLAIMKGHVEAVEELASSFGANVLLPLHSKSPSRQSGVSTTLTLVLPLALPLERAMGMTAKLLQLGASPAQSDIEHKTPVFYAAAGGHLEVLELYIHHDKPAIMRAINALSATDAGYRTLTVDSPLTAAIGGNHSAMGSRLLQLGAHPSISFKDYMSAAEGFSWIRSRLTTENRTRFEEAFDQPVVHAVQNDLPLLALDILACGADPNTLTQEGYIALGKSYNSETTVGHSVLDYVRKKLAALREYKGEPVKATPPTPLSPDDDLYLAEFEPGTYQHWVAKGILADRREKVDLEQQEYEEALATARSFQGLEEKKTVVKQHIEAFEKLELDLLERGAKSFKELHPDIKARSPPNNDKSSTTTASPFRIVLDFKGHDLTEEKRLDYLKLFEAAWTGDVTTIKQLTTTVPDGSYHRSPLEIGVCDSRGCSAFVIAVLRGHLDVADAILAIAAAQYKPADEPKARYRMPRYESDDEASTESGIDESHGIRLEKEILEPQFTIENVGQIQTEAESKTNPVSILDEESDLNPFLKEPTEEAITTLVGYAIWTDDTKLLNYLISRGQQLNERFPEEGDEFEPYGIYDDDFLMAIRLGKLHCLEILIKRTGAGLDLDELIEENKIEAIETPGHYRGLSVRGKRRTDWARRSRTALHSPTTVPPLLLAARTGNLESVQWFLGPTAPRSYIAFATTNKDDNRVQQLTMSKRGLEQTITNFLDARRHLVLHCAVVAAETEGSLALVKYLASMPVLLESKSVDGYTPLAVAFRLGRRAFAEALIKAGADQTIRDKQGKNLLHLWLERRSLAPSSSEATIGDMLSLIDARLLPSMLTERCTYGVGSLTPFALWISRFPSGRASENAFKELAKGLDVVECLGYKYLELLDGAGNTPAHHAARDSSSQLTDLLLKYRPQLAAKENINGFTPADIAEQKWFASASKLPDTRKRSSWRDLRASAAAKAPRIFVKNTETVSELDKKRIVYERFYKKGMESEMRRKLVTLFEVNEATSVSYTTFRKRQQPWRARERDEISNWLSL</sequence>
<dbReference type="PROSITE" id="PS50297">
    <property type="entry name" value="ANK_REP_REGION"/>
    <property type="match status" value="3"/>
</dbReference>
<feature type="region of interest" description="Disordered" evidence="4">
    <location>
        <begin position="1032"/>
        <end position="1051"/>
    </location>
</feature>
<accession>A0A0C1E1S2</accession>
<dbReference type="InterPro" id="IPR002110">
    <property type="entry name" value="Ankyrin_rpt"/>
</dbReference>
<evidence type="ECO:0000256" key="2">
    <source>
        <dbReference type="ARBA" id="ARBA00023043"/>
    </source>
</evidence>
<dbReference type="Gene3D" id="1.25.40.20">
    <property type="entry name" value="Ankyrin repeat-containing domain"/>
    <property type="match status" value="4"/>
</dbReference>
<feature type="compositionally biased region" description="Basic and acidic residues" evidence="4">
    <location>
        <begin position="343"/>
        <end position="354"/>
    </location>
</feature>
<dbReference type="PROSITE" id="PS50088">
    <property type="entry name" value="ANK_REPEAT"/>
    <property type="match status" value="4"/>
</dbReference>
<evidence type="ECO:0000256" key="4">
    <source>
        <dbReference type="SAM" id="MobiDB-lite"/>
    </source>
</evidence>
<gene>
    <name evidence="5" type="ORF">HK57_00016</name>
</gene>
<evidence type="ECO:0000313" key="6">
    <source>
        <dbReference type="Proteomes" id="UP000053475"/>
    </source>
</evidence>
<feature type="compositionally biased region" description="Polar residues" evidence="4">
    <location>
        <begin position="1041"/>
        <end position="1051"/>
    </location>
</feature>
<dbReference type="EMBL" id="JOMC01000132">
    <property type="protein sequence ID" value="KIA75517.1"/>
    <property type="molecule type" value="Genomic_DNA"/>
</dbReference>
<evidence type="ECO:0000256" key="1">
    <source>
        <dbReference type="ARBA" id="ARBA00022737"/>
    </source>
</evidence>
<dbReference type="SUPFAM" id="SSF48403">
    <property type="entry name" value="Ankyrin repeat"/>
    <property type="match status" value="2"/>
</dbReference>
<protein>
    <recommendedName>
        <fullName evidence="7">Ankyrin repeat protein</fullName>
    </recommendedName>
</protein>
<feature type="repeat" description="ANK" evidence="3">
    <location>
        <begin position="1568"/>
        <end position="1600"/>
    </location>
</feature>
<feature type="compositionally biased region" description="Basic and acidic residues" evidence="4">
    <location>
        <begin position="593"/>
        <end position="605"/>
    </location>
</feature>
<dbReference type="Pfam" id="PF12796">
    <property type="entry name" value="Ank_2"/>
    <property type="match status" value="1"/>
</dbReference>
<keyword evidence="6" id="KW-1185">Reference proteome</keyword>
<reference evidence="5 6" key="1">
    <citation type="submission" date="2014-11" db="EMBL/GenBank/DDBJ databases">
        <title>Genomics derived discovery of secondary metabolites biosynthetic gene clusters in Aspergillus ustus.</title>
        <authorList>
            <person name="Pi B."/>
            <person name="Dai F."/>
            <person name="Song X."/>
            <person name="Zhu C."/>
            <person name="Li H."/>
            <person name="Yu D."/>
        </authorList>
    </citation>
    <scope>NUCLEOTIDE SEQUENCE [LARGE SCALE GENOMIC DNA]</scope>
    <source>
        <strain evidence="5 6">3.3904</strain>
    </source>
</reference>
<feature type="repeat" description="ANK" evidence="3">
    <location>
        <begin position="538"/>
        <end position="570"/>
    </location>
</feature>
<evidence type="ECO:0000256" key="3">
    <source>
        <dbReference type="PROSITE-ProRule" id="PRU00023"/>
    </source>
</evidence>
<evidence type="ECO:0008006" key="7">
    <source>
        <dbReference type="Google" id="ProtNLM"/>
    </source>
</evidence>
<feature type="compositionally biased region" description="Acidic residues" evidence="4">
    <location>
        <begin position="617"/>
        <end position="628"/>
    </location>
</feature>
<dbReference type="SMART" id="SM00248">
    <property type="entry name" value="ANK"/>
    <property type="match status" value="11"/>
</dbReference>
<feature type="repeat" description="ANK" evidence="3">
    <location>
        <begin position="1441"/>
        <end position="1473"/>
    </location>
</feature>
<organism evidence="5 6">
    <name type="scientific">Aspergillus ustus</name>
    <dbReference type="NCBI Taxonomy" id="40382"/>
    <lineage>
        <taxon>Eukaryota</taxon>
        <taxon>Fungi</taxon>
        <taxon>Dikarya</taxon>
        <taxon>Ascomycota</taxon>
        <taxon>Pezizomycotina</taxon>
        <taxon>Eurotiomycetes</taxon>
        <taxon>Eurotiomycetidae</taxon>
        <taxon>Eurotiales</taxon>
        <taxon>Aspergillaceae</taxon>
        <taxon>Aspergillus</taxon>
        <taxon>Aspergillus subgen. Nidulantes</taxon>
    </lineage>
</organism>
<feature type="region of interest" description="Disordered" evidence="4">
    <location>
        <begin position="343"/>
        <end position="362"/>
    </location>
</feature>
<comment type="caution">
    <text evidence="5">The sequence shown here is derived from an EMBL/GenBank/DDBJ whole genome shotgun (WGS) entry which is preliminary data.</text>
</comment>
<dbReference type="InterPro" id="IPR036770">
    <property type="entry name" value="Ankyrin_rpt-contain_sf"/>
</dbReference>
<proteinExistence type="predicted"/>
<keyword evidence="2 3" id="KW-0040">ANK repeat</keyword>
<name>A0A0C1E1S2_ASPUT</name>
<dbReference type="PANTHER" id="PTHR24173">
    <property type="entry name" value="ANKYRIN REPEAT CONTAINING"/>
    <property type="match status" value="1"/>
</dbReference>
<dbReference type="PANTHER" id="PTHR24173:SF74">
    <property type="entry name" value="ANKYRIN REPEAT DOMAIN-CONTAINING PROTEIN 16"/>
    <property type="match status" value="1"/>
</dbReference>
<feature type="region of interest" description="Disordered" evidence="4">
    <location>
        <begin position="593"/>
        <end position="640"/>
    </location>
</feature>
<feature type="repeat" description="ANK" evidence="3">
    <location>
        <begin position="571"/>
        <end position="603"/>
    </location>
</feature>
<dbReference type="Pfam" id="PF00023">
    <property type="entry name" value="Ank"/>
    <property type="match status" value="1"/>
</dbReference>